<dbReference type="AlphaFoldDB" id="A0A8J5XIW8"/>
<gene>
    <name evidence="2" type="ORF">KFE25_013536</name>
</gene>
<evidence type="ECO:0000313" key="2">
    <source>
        <dbReference type="EMBL" id="KAG8468453.1"/>
    </source>
</evidence>
<feature type="signal peptide" evidence="1">
    <location>
        <begin position="1"/>
        <end position="29"/>
    </location>
</feature>
<evidence type="ECO:0000313" key="3">
    <source>
        <dbReference type="Proteomes" id="UP000751190"/>
    </source>
</evidence>
<keyword evidence="3" id="KW-1185">Reference proteome</keyword>
<sequence>MAHCRAPGEIVTAALLLLVHAPWEQRATATALANGTAALGAIDARFAALAGPNAGRRCYATFLFHVEKCAGTTLRKHFETLDGVESFKQGTLVFSPRRPLTPVLRAEPCPSKPTWFKDAKACTWQQFVAELEARAPERGSKGGRRRIFVEIAAMTAASGAQNSLQRIIDGVRRVRAAWEPRGCAVALVALVREPLSHLLATYNYFVVNKQKRQPELNGRTFADWIRSPFVHNLQSRLFAGEQVIRLKSALRPAEPARAARMYRTTPADVHAAQPALLEQLRQFDLLAPVDRFDEFWFALAERLGVGHLRYHMQNLGNFTRVQREVFGANHAALVERRKRLRPPEGLAERPPLVHALDEPTAARVRREKLSADSELYANVSAAWRRVVEALDAPTRARMVRFGKLMRVVRTVELAKQNRIAQLWESHRSGQPLDPAVVRAVVALSRTEAAKRGALTARAPPRE</sequence>
<protein>
    <submittedName>
        <fullName evidence="2">Uncharacterized protein</fullName>
    </submittedName>
</protein>
<accession>A0A8J5XIW8</accession>
<comment type="caution">
    <text evidence="2">The sequence shown here is derived from an EMBL/GenBank/DDBJ whole genome shotgun (WGS) entry which is preliminary data.</text>
</comment>
<reference evidence="2" key="1">
    <citation type="submission" date="2021-05" db="EMBL/GenBank/DDBJ databases">
        <title>The genome of the haptophyte Pavlova lutheri (Diacronema luteri, Pavlovales) - a model for lipid biosynthesis in eukaryotic algae.</title>
        <authorList>
            <person name="Hulatt C.J."/>
            <person name="Posewitz M.C."/>
        </authorList>
    </citation>
    <scope>NUCLEOTIDE SEQUENCE</scope>
    <source>
        <strain evidence="2">NIVA-4/92</strain>
    </source>
</reference>
<dbReference type="OrthoDB" id="10474885at2759"/>
<feature type="chain" id="PRO_5035148113" evidence="1">
    <location>
        <begin position="30"/>
        <end position="462"/>
    </location>
</feature>
<name>A0A8J5XIW8_DIALT</name>
<keyword evidence="1" id="KW-0732">Signal</keyword>
<dbReference type="Proteomes" id="UP000751190">
    <property type="component" value="Unassembled WGS sequence"/>
</dbReference>
<dbReference type="EMBL" id="JAGTXO010000004">
    <property type="protein sequence ID" value="KAG8468453.1"/>
    <property type="molecule type" value="Genomic_DNA"/>
</dbReference>
<proteinExistence type="predicted"/>
<organism evidence="2 3">
    <name type="scientific">Diacronema lutheri</name>
    <name type="common">Unicellular marine alga</name>
    <name type="synonym">Monochrysis lutheri</name>
    <dbReference type="NCBI Taxonomy" id="2081491"/>
    <lineage>
        <taxon>Eukaryota</taxon>
        <taxon>Haptista</taxon>
        <taxon>Haptophyta</taxon>
        <taxon>Pavlovophyceae</taxon>
        <taxon>Pavlovales</taxon>
        <taxon>Pavlovaceae</taxon>
        <taxon>Diacronema</taxon>
    </lineage>
</organism>
<evidence type="ECO:0000256" key="1">
    <source>
        <dbReference type="SAM" id="SignalP"/>
    </source>
</evidence>